<accession>A0A8V0ZZ46</accession>
<reference evidence="1" key="1">
    <citation type="submission" date="2020-11" db="EMBL/GenBank/DDBJ databases">
        <title>Gallus gallus (Chicken) genome, bGalGal1, GRCg7b, maternal haplotype autosomes + Z &amp; W.</title>
        <authorList>
            <person name="Warren W."/>
            <person name="Formenti G."/>
            <person name="Fedrigo O."/>
            <person name="Haase B."/>
            <person name="Mountcastle J."/>
            <person name="Balacco J."/>
            <person name="Tracey A."/>
            <person name="Schneider V."/>
            <person name="Okimoto R."/>
            <person name="Cheng H."/>
            <person name="Hawken R."/>
            <person name="Howe K."/>
            <person name="Jarvis E.D."/>
        </authorList>
    </citation>
    <scope>NUCLEOTIDE SEQUENCE [LARGE SCALE GENOMIC DNA]</scope>
    <source>
        <strain evidence="1">Broiler</strain>
    </source>
</reference>
<name>A0A8V0ZZ46_CHICK</name>
<sequence length="192" mass="20824">MILGEGWPDIGKPQASVEALLLCLLPFPFLKEYTRLPSWSRHQDQTWQVPTVQCSSYLGFPKAALWEDNLVRVDLHKNVPQPGDGGAASVLILGLHVEVGQLGAWPALPGEEVGAGTLEVKEEAIEGVVVWISEHHAGAALHRHALEELDLRLAFLGFASVTCREGSATALGRALSTPALCLWHLLALPFFP</sequence>
<dbReference type="AlphaFoldDB" id="A0A8V0ZZ46"/>
<protein>
    <submittedName>
        <fullName evidence="1">Uncharacterized protein</fullName>
    </submittedName>
</protein>
<dbReference type="Ensembl" id="ENSGALT00010062955.1">
    <property type="protein sequence ID" value="ENSGALP00010038882.1"/>
    <property type="gene ID" value="ENSGALG00010025820.1"/>
</dbReference>
<dbReference type="Proteomes" id="UP000000539">
    <property type="component" value="Chromosome 24"/>
</dbReference>
<evidence type="ECO:0000313" key="1">
    <source>
        <dbReference type="Ensembl" id="ENSGALP00010038882.1"/>
    </source>
</evidence>
<reference evidence="1" key="3">
    <citation type="submission" date="2025-09" db="UniProtKB">
        <authorList>
            <consortium name="Ensembl"/>
        </authorList>
    </citation>
    <scope>IDENTIFICATION</scope>
    <source>
        <strain evidence="1">broiler</strain>
    </source>
</reference>
<reference evidence="1" key="2">
    <citation type="submission" date="2025-08" db="UniProtKB">
        <authorList>
            <consortium name="Ensembl"/>
        </authorList>
    </citation>
    <scope>IDENTIFICATION</scope>
    <source>
        <strain evidence="1">broiler</strain>
    </source>
</reference>
<proteinExistence type="predicted"/>
<evidence type="ECO:0000313" key="2">
    <source>
        <dbReference type="Proteomes" id="UP000000539"/>
    </source>
</evidence>
<dbReference type="GeneTree" id="ENSGT00960000189385"/>
<organism evidence="1 2">
    <name type="scientific">Gallus gallus</name>
    <name type="common">Chicken</name>
    <dbReference type="NCBI Taxonomy" id="9031"/>
    <lineage>
        <taxon>Eukaryota</taxon>
        <taxon>Metazoa</taxon>
        <taxon>Chordata</taxon>
        <taxon>Craniata</taxon>
        <taxon>Vertebrata</taxon>
        <taxon>Euteleostomi</taxon>
        <taxon>Archelosauria</taxon>
        <taxon>Archosauria</taxon>
        <taxon>Dinosauria</taxon>
        <taxon>Saurischia</taxon>
        <taxon>Theropoda</taxon>
        <taxon>Coelurosauria</taxon>
        <taxon>Aves</taxon>
        <taxon>Neognathae</taxon>
        <taxon>Galloanserae</taxon>
        <taxon>Galliformes</taxon>
        <taxon>Phasianidae</taxon>
        <taxon>Phasianinae</taxon>
        <taxon>Gallus</taxon>
    </lineage>
</organism>
<keyword evidence="2" id="KW-1185">Reference proteome</keyword>